<evidence type="ECO:0000256" key="6">
    <source>
        <dbReference type="ARBA" id="ARBA00022786"/>
    </source>
</evidence>
<keyword evidence="5 8" id="KW-0863">Zinc-finger</keyword>
<dbReference type="InterPro" id="IPR001841">
    <property type="entry name" value="Znf_RING"/>
</dbReference>
<evidence type="ECO:0000256" key="9">
    <source>
        <dbReference type="SAM" id="MobiDB-lite"/>
    </source>
</evidence>
<dbReference type="AlphaFoldDB" id="A0AAD2EAM7"/>
<dbReference type="PROSITE" id="PS50089">
    <property type="entry name" value="ZF_RING_2"/>
    <property type="match status" value="1"/>
</dbReference>
<feature type="region of interest" description="Disordered" evidence="9">
    <location>
        <begin position="1"/>
        <end position="47"/>
    </location>
</feature>
<evidence type="ECO:0000313" key="12">
    <source>
        <dbReference type="Proteomes" id="UP000834106"/>
    </source>
</evidence>
<dbReference type="PANTHER" id="PTHR15710:SF108">
    <property type="entry name" value="OS03G0286100 PROTEIN"/>
    <property type="match status" value="1"/>
</dbReference>
<evidence type="ECO:0000256" key="8">
    <source>
        <dbReference type="PROSITE-ProRule" id="PRU00175"/>
    </source>
</evidence>
<dbReference type="PANTHER" id="PTHR15710">
    <property type="entry name" value="E3 UBIQUITIN-PROTEIN LIGASE PRAJA"/>
    <property type="match status" value="1"/>
</dbReference>
<comment type="catalytic activity">
    <reaction evidence="1">
        <text>S-ubiquitinyl-[E2 ubiquitin-conjugating enzyme]-L-cysteine + [acceptor protein]-L-lysine = [E2 ubiquitin-conjugating enzyme]-L-cysteine + N(6)-ubiquitinyl-[acceptor protein]-L-lysine.</text>
        <dbReference type="EC" id="2.3.2.27"/>
    </reaction>
</comment>
<dbReference type="GO" id="GO:0061630">
    <property type="term" value="F:ubiquitin protein ligase activity"/>
    <property type="evidence" value="ECO:0007669"/>
    <property type="project" value="UniProtKB-EC"/>
</dbReference>
<dbReference type="EMBL" id="OU503052">
    <property type="protein sequence ID" value="CAI9780715.1"/>
    <property type="molecule type" value="Genomic_DNA"/>
</dbReference>
<feature type="compositionally biased region" description="Polar residues" evidence="9">
    <location>
        <begin position="16"/>
        <end position="33"/>
    </location>
</feature>
<evidence type="ECO:0000256" key="3">
    <source>
        <dbReference type="ARBA" id="ARBA00022679"/>
    </source>
</evidence>
<dbReference type="GO" id="GO:0008270">
    <property type="term" value="F:zinc ion binding"/>
    <property type="evidence" value="ECO:0007669"/>
    <property type="project" value="UniProtKB-KW"/>
</dbReference>
<dbReference type="SUPFAM" id="SSF57850">
    <property type="entry name" value="RING/U-box"/>
    <property type="match status" value="1"/>
</dbReference>
<name>A0AAD2EAM7_9LAMI</name>
<feature type="compositionally biased region" description="Basic and acidic residues" evidence="9">
    <location>
        <begin position="1"/>
        <end position="14"/>
    </location>
</feature>
<dbReference type="GO" id="GO:0016567">
    <property type="term" value="P:protein ubiquitination"/>
    <property type="evidence" value="ECO:0007669"/>
    <property type="project" value="TreeGrafter"/>
</dbReference>
<gene>
    <name evidence="11" type="ORF">FPE_LOCUS28145</name>
</gene>
<feature type="domain" description="RING-type" evidence="10">
    <location>
        <begin position="307"/>
        <end position="348"/>
    </location>
</feature>
<evidence type="ECO:0000256" key="5">
    <source>
        <dbReference type="ARBA" id="ARBA00022771"/>
    </source>
</evidence>
<reference evidence="11" key="1">
    <citation type="submission" date="2023-05" db="EMBL/GenBank/DDBJ databases">
        <authorList>
            <person name="Huff M."/>
        </authorList>
    </citation>
    <scope>NUCLEOTIDE SEQUENCE</scope>
</reference>
<protein>
    <recommendedName>
        <fullName evidence="2">RING-type E3 ubiquitin transferase</fullName>
        <ecNumber evidence="2">2.3.2.27</ecNumber>
    </recommendedName>
</protein>
<dbReference type="InterPro" id="IPR013083">
    <property type="entry name" value="Znf_RING/FYVE/PHD"/>
</dbReference>
<evidence type="ECO:0000259" key="10">
    <source>
        <dbReference type="PROSITE" id="PS50089"/>
    </source>
</evidence>
<dbReference type="Proteomes" id="UP000834106">
    <property type="component" value="Chromosome 17"/>
</dbReference>
<keyword evidence="4" id="KW-0479">Metal-binding</keyword>
<keyword evidence="7" id="KW-0862">Zinc</keyword>
<keyword evidence="12" id="KW-1185">Reference proteome</keyword>
<dbReference type="EC" id="2.3.2.27" evidence="2"/>
<dbReference type="FunFam" id="3.30.40.10:FF:000127">
    <property type="entry name" value="E3 ubiquitin-protein ligase RNF181"/>
    <property type="match status" value="1"/>
</dbReference>
<keyword evidence="3" id="KW-0808">Transferase</keyword>
<dbReference type="Gene3D" id="3.30.40.10">
    <property type="entry name" value="Zinc/RING finger domain, C3HC4 (zinc finger)"/>
    <property type="match status" value="1"/>
</dbReference>
<evidence type="ECO:0000256" key="4">
    <source>
        <dbReference type="ARBA" id="ARBA00022723"/>
    </source>
</evidence>
<dbReference type="GO" id="GO:0005737">
    <property type="term" value="C:cytoplasm"/>
    <property type="evidence" value="ECO:0007669"/>
    <property type="project" value="TreeGrafter"/>
</dbReference>
<organism evidence="11 12">
    <name type="scientific">Fraxinus pennsylvanica</name>
    <dbReference type="NCBI Taxonomy" id="56036"/>
    <lineage>
        <taxon>Eukaryota</taxon>
        <taxon>Viridiplantae</taxon>
        <taxon>Streptophyta</taxon>
        <taxon>Embryophyta</taxon>
        <taxon>Tracheophyta</taxon>
        <taxon>Spermatophyta</taxon>
        <taxon>Magnoliopsida</taxon>
        <taxon>eudicotyledons</taxon>
        <taxon>Gunneridae</taxon>
        <taxon>Pentapetalae</taxon>
        <taxon>asterids</taxon>
        <taxon>lamiids</taxon>
        <taxon>Lamiales</taxon>
        <taxon>Oleaceae</taxon>
        <taxon>Oleeae</taxon>
        <taxon>Fraxinus</taxon>
    </lineage>
</organism>
<sequence>MEFSDVNRFHRREPLPQTQQTSLRPNSSTTTRAYQEPEHEEEPDSWGCEYADSLPDRNCCLCRERYDEPMNFVTDLFEPREAHILDDPIREFDSGPSEDTGMEFGFGPGLGSDTVPVELGARVDGSNSESGFGVFEVNSGFIVNGEDNYESFGVNDYRITENEREEFEWEEVNERNQFDERVNFDSVIERIGGVLVSSNVPSPEGEDSFLDAVEGELEEEEDNEEEERDVEWEVLMTVNNLDRDFGFENQEEYNNESEFARFDLPELVENENAVKVGLPASKSVVENLPTMVLTVDKVRQNNDSVVCAVCKEDVAAGEKMTRMPCFHLYHGDCILPWLEIRNTCPVCRYELPTDDADYEKRRRDRGGDGVARHLVDDLQFTKPPTWEDSFQEEATTPYCIQEVKVNLPVAFTPQQM</sequence>
<evidence type="ECO:0000313" key="11">
    <source>
        <dbReference type="EMBL" id="CAI9780715.1"/>
    </source>
</evidence>
<accession>A0AAD2EAM7</accession>
<evidence type="ECO:0000256" key="7">
    <source>
        <dbReference type="ARBA" id="ARBA00022833"/>
    </source>
</evidence>
<keyword evidence="6" id="KW-0833">Ubl conjugation pathway</keyword>
<dbReference type="SMART" id="SM00184">
    <property type="entry name" value="RING"/>
    <property type="match status" value="1"/>
</dbReference>
<evidence type="ECO:0000256" key="2">
    <source>
        <dbReference type="ARBA" id="ARBA00012483"/>
    </source>
</evidence>
<dbReference type="Pfam" id="PF13639">
    <property type="entry name" value="zf-RING_2"/>
    <property type="match status" value="1"/>
</dbReference>
<evidence type="ECO:0000256" key="1">
    <source>
        <dbReference type="ARBA" id="ARBA00000900"/>
    </source>
</evidence>
<proteinExistence type="predicted"/>